<organism evidence="6 7">
    <name type="scientific">Dolichospermum compactum NIES-806</name>
    <dbReference type="NCBI Taxonomy" id="1973481"/>
    <lineage>
        <taxon>Bacteria</taxon>
        <taxon>Bacillati</taxon>
        <taxon>Cyanobacteriota</taxon>
        <taxon>Cyanophyceae</taxon>
        <taxon>Nostocales</taxon>
        <taxon>Aphanizomenonaceae</taxon>
        <taxon>Dolichospermum</taxon>
        <taxon>Dolichospermum compactum</taxon>
    </lineage>
</organism>
<dbReference type="KEGG" id="dcm:NIES806_47550"/>
<comment type="subcellular location">
    <subcellularLocation>
        <location evidence="1">Periplasm</location>
    </subcellularLocation>
</comment>
<keyword evidence="3" id="KW-0813">Transport</keyword>
<dbReference type="Gene3D" id="3.40.190.10">
    <property type="entry name" value="Periplasmic binding protein-like II"/>
    <property type="match status" value="2"/>
</dbReference>
<evidence type="ECO:0000256" key="4">
    <source>
        <dbReference type="ARBA" id="ARBA00022729"/>
    </source>
</evidence>
<accession>A0A1Z4VAJ9</accession>
<dbReference type="RefSeq" id="WP_096671772.1">
    <property type="nucleotide sequence ID" value="NZ_AP018316.1"/>
</dbReference>
<sequence>MNLWQQLLKKLQLRFNPNSLKGFVSLFLAGTVLSVSLAACSGTNTSNSSSNATNDTDKKQNVELTLVSFAVTKAAHAAIIPKFVEKWQKEHNQTVVFKQSYGGSGSQTRAVVDGLEADVVHLALALDTQKIEKAGLIQAGWEKKFPNNGIVSKSVAALVTREGNPKGIKTWADLAKDNVKLITADPKTSGVARWNFLALWNSVIKTGGDEAKATEFVTKVYKNVPVLTKDAREATDAFFKQGQGDALVNYENEIVLAGDKGEKTNYVLPDVNISIDNPIAVVDKNVDKHGNREVVEAFVKYLFTPEAQQEFAKVGFRPVDETVAKSKEFADKYPQIKTLGTVEELGGWDAVQKKFFDDGAIFDQIQAKNKR</sequence>
<evidence type="ECO:0000256" key="1">
    <source>
        <dbReference type="ARBA" id="ARBA00004418"/>
    </source>
</evidence>
<dbReference type="GO" id="GO:0140104">
    <property type="term" value="F:molecular carrier activity"/>
    <property type="evidence" value="ECO:0007669"/>
    <property type="project" value="InterPro"/>
</dbReference>
<dbReference type="PANTHER" id="PTHR30368">
    <property type="entry name" value="SULFATE-BINDING PROTEIN"/>
    <property type="match status" value="1"/>
</dbReference>
<evidence type="ECO:0000313" key="6">
    <source>
        <dbReference type="EMBL" id="BAZ88517.1"/>
    </source>
</evidence>
<comment type="similarity">
    <text evidence="2">Belongs to the prokaryotic sulfate-binding protein family.</text>
</comment>
<dbReference type="Proteomes" id="UP000218702">
    <property type="component" value="Chromosome"/>
</dbReference>
<dbReference type="SUPFAM" id="SSF53850">
    <property type="entry name" value="Periplasmic binding protein-like II"/>
    <property type="match status" value="1"/>
</dbReference>
<evidence type="ECO:0000256" key="5">
    <source>
        <dbReference type="ARBA" id="ARBA00022764"/>
    </source>
</evidence>
<reference evidence="6 7" key="1">
    <citation type="submission" date="2017-06" db="EMBL/GenBank/DDBJ databases">
        <title>Genome sequencing of cyanobaciteial culture collection at National Institute for Environmental Studies (NIES).</title>
        <authorList>
            <person name="Hirose Y."/>
            <person name="Shimura Y."/>
            <person name="Fujisawa T."/>
            <person name="Nakamura Y."/>
            <person name="Kawachi M."/>
        </authorList>
    </citation>
    <scope>NUCLEOTIDE SEQUENCE [LARGE SCALE GENOMIC DNA]</scope>
    <source>
        <strain evidence="6 7">NIES-806</strain>
    </source>
</reference>
<name>A0A1Z4VAJ9_9CYAN</name>
<evidence type="ECO:0000256" key="3">
    <source>
        <dbReference type="ARBA" id="ARBA00022448"/>
    </source>
</evidence>
<dbReference type="GO" id="GO:1902358">
    <property type="term" value="P:sulfate transmembrane transport"/>
    <property type="evidence" value="ECO:0007669"/>
    <property type="project" value="InterPro"/>
</dbReference>
<proteinExistence type="inferred from homology"/>
<keyword evidence="5" id="KW-0574">Periplasm</keyword>
<gene>
    <name evidence="6" type="ORF">NIES806_47550</name>
</gene>
<dbReference type="EMBL" id="AP018316">
    <property type="protein sequence ID" value="BAZ88517.1"/>
    <property type="molecule type" value="Genomic_DNA"/>
</dbReference>
<dbReference type="InterPro" id="IPR005669">
    <property type="entry name" value="Thiosulph/SO4-bd"/>
</dbReference>
<dbReference type="AlphaFoldDB" id="A0A1Z4VAJ9"/>
<keyword evidence="4" id="KW-0732">Signal</keyword>
<dbReference type="Pfam" id="PF13531">
    <property type="entry name" value="SBP_bac_11"/>
    <property type="match status" value="1"/>
</dbReference>
<dbReference type="CDD" id="cd01005">
    <property type="entry name" value="PBP2_CysP"/>
    <property type="match status" value="1"/>
</dbReference>
<dbReference type="PANTHER" id="PTHR30368:SF2">
    <property type="entry name" value="SULFATE-BINDING PROTEIN"/>
    <property type="match status" value="1"/>
</dbReference>
<dbReference type="OrthoDB" id="9802127at2"/>
<evidence type="ECO:0000313" key="7">
    <source>
        <dbReference type="Proteomes" id="UP000218702"/>
    </source>
</evidence>
<evidence type="ECO:0000256" key="2">
    <source>
        <dbReference type="ARBA" id="ARBA00006099"/>
    </source>
</evidence>
<dbReference type="NCBIfam" id="TIGR00971">
    <property type="entry name" value="3a0106s03"/>
    <property type="match status" value="1"/>
</dbReference>
<dbReference type="GO" id="GO:0042597">
    <property type="term" value="C:periplasmic space"/>
    <property type="evidence" value="ECO:0007669"/>
    <property type="project" value="UniProtKB-SubCell"/>
</dbReference>
<protein>
    <submittedName>
        <fullName evidence="6">Sulfate ABC transporter periplasmic sulfate-binding protein</fullName>
    </submittedName>
</protein>
<keyword evidence="7" id="KW-1185">Reference proteome</keyword>